<accession>A0A0E9UFV3</accession>
<reference evidence="1" key="1">
    <citation type="submission" date="2014-11" db="EMBL/GenBank/DDBJ databases">
        <authorList>
            <person name="Amaro Gonzalez C."/>
        </authorList>
    </citation>
    <scope>NUCLEOTIDE SEQUENCE</scope>
</reference>
<dbReference type="AlphaFoldDB" id="A0A0E9UFV3"/>
<dbReference type="EMBL" id="GBXM01044779">
    <property type="protein sequence ID" value="JAH63798.1"/>
    <property type="molecule type" value="Transcribed_RNA"/>
</dbReference>
<proteinExistence type="predicted"/>
<evidence type="ECO:0000313" key="1">
    <source>
        <dbReference type="EMBL" id="JAH63798.1"/>
    </source>
</evidence>
<sequence length="70" mass="7718">MASDTKKMAEWKEALTAEAVCTIPDFSIHSKGGLLRMPLDRVERVAVGFHGRNELLFTVCVDGENLVEPS</sequence>
<organism evidence="1">
    <name type="scientific">Anguilla anguilla</name>
    <name type="common">European freshwater eel</name>
    <name type="synonym">Muraena anguilla</name>
    <dbReference type="NCBI Taxonomy" id="7936"/>
    <lineage>
        <taxon>Eukaryota</taxon>
        <taxon>Metazoa</taxon>
        <taxon>Chordata</taxon>
        <taxon>Craniata</taxon>
        <taxon>Vertebrata</taxon>
        <taxon>Euteleostomi</taxon>
        <taxon>Actinopterygii</taxon>
        <taxon>Neopterygii</taxon>
        <taxon>Teleostei</taxon>
        <taxon>Anguilliformes</taxon>
        <taxon>Anguillidae</taxon>
        <taxon>Anguilla</taxon>
    </lineage>
</organism>
<name>A0A0E9UFV3_ANGAN</name>
<reference evidence="1" key="2">
    <citation type="journal article" date="2015" name="Fish Shellfish Immunol.">
        <title>Early steps in the European eel (Anguilla anguilla)-Vibrio vulnificus interaction in the gills: Role of the RtxA13 toxin.</title>
        <authorList>
            <person name="Callol A."/>
            <person name="Pajuelo D."/>
            <person name="Ebbesson L."/>
            <person name="Teles M."/>
            <person name="MacKenzie S."/>
            <person name="Amaro C."/>
        </authorList>
    </citation>
    <scope>NUCLEOTIDE SEQUENCE</scope>
</reference>
<protein>
    <submittedName>
        <fullName evidence="1">Uncharacterized protein</fullName>
    </submittedName>
</protein>